<keyword evidence="3" id="KW-1185">Reference proteome</keyword>
<gene>
    <name evidence="2" type="ORF">MG293_012933</name>
</gene>
<proteinExistence type="predicted"/>
<dbReference type="AlphaFoldDB" id="A0AAD4U315"/>
<protein>
    <submittedName>
        <fullName evidence="2">Uncharacterized protein</fullName>
    </submittedName>
</protein>
<comment type="caution">
    <text evidence="2">The sequence shown here is derived from an EMBL/GenBank/DDBJ whole genome shotgun (WGS) entry which is preliminary data.</text>
</comment>
<name>A0AAD4U315_OVIAM</name>
<evidence type="ECO:0000256" key="1">
    <source>
        <dbReference type="SAM" id="MobiDB-lite"/>
    </source>
</evidence>
<evidence type="ECO:0000313" key="3">
    <source>
        <dbReference type="Proteomes" id="UP001214576"/>
    </source>
</evidence>
<evidence type="ECO:0000313" key="2">
    <source>
        <dbReference type="EMBL" id="KAI4536730.1"/>
    </source>
</evidence>
<organism evidence="2 3">
    <name type="scientific">Ovis ammon polii</name>
    <dbReference type="NCBI Taxonomy" id="230172"/>
    <lineage>
        <taxon>Eukaryota</taxon>
        <taxon>Metazoa</taxon>
        <taxon>Chordata</taxon>
        <taxon>Craniata</taxon>
        <taxon>Vertebrata</taxon>
        <taxon>Euteleostomi</taxon>
        <taxon>Mammalia</taxon>
        <taxon>Eutheria</taxon>
        <taxon>Laurasiatheria</taxon>
        <taxon>Artiodactyla</taxon>
        <taxon>Ruminantia</taxon>
        <taxon>Pecora</taxon>
        <taxon>Bovidae</taxon>
        <taxon>Caprinae</taxon>
        <taxon>Ovis</taxon>
    </lineage>
</organism>
<accession>A0AAD4U315</accession>
<dbReference type="Proteomes" id="UP001214576">
    <property type="component" value="Unassembled WGS sequence"/>
</dbReference>
<dbReference type="EMBL" id="JAKZEL010000015">
    <property type="protein sequence ID" value="KAI4536730.1"/>
    <property type="molecule type" value="Genomic_DNA"/>
</dbReference>
<sequence length="120" mass="13189">MPPPPLRLRAARGSQRTHLPSPAPPSEAPHQARGEGTDLCSPGRRLGGFLLTQHSVTHKRENSDSSLCNGTKSQKLNSHIQYPHGEITSSTRMALIPMLSHKIRYFLISRASINDSLTTE</sequence>
<reference evidence="2" key="1">
    <citation type="submission" date="2022-03" db="EMBL/GenBank/DDBJ databases">
        <title>Genomic analyses of argali, domestic sheep and their hybrids provide insights into chromosomal evolution, heterosis and genetic basis of agronomic traits.</title>
        <authorList>
            <person name="Li M."/>
        </authorList>
    </citation>
    <scope>NUCLEOTIDE SEQUENCE</scope>
    <source>
        <strain evidence="2">CAU-MHL-2022a</strain>
        <tissue evidence="2">Skin</tissue>
    </source>
</reference>
<feature type="region of interest" description="Disordered" evidence="1">
    <location>
        <begin position="1"/>
        <end position="40"/>
    </location>
</feature>